<comment type="caution">
    <text evidence="2">The sequence shown here is derived from an EMBL/GenBank/DDBJ whole genome shotgun (WGS) entry which is preliminary data.</text>
</comment>
<evidence type="ECO:0000256" key="1">
    <source>
        <dbReference type="SAM" id="Phobius"/>
    </source>
</evidence>
<keyword evidence="1" id="KW-0812">Transmembrane</keyword>
<protein>
    <submittedName>
        <fullName evidence="2">Uncharacterized protein</fullName>
    </submittedName>
</protein>
<name>A0A4R7SRD6_9BACT</name>
<gene>
    <name evidence="2" type="ORF">EI77_00991</name>
</gene>
<reference evidence="2 3" key="1">
    <citation type="submission" date="2019-03" db="EMBL/GenBank/DDBJ databases">
        <title>Genomic Encyclopedia of Archaeal and Bacterial Type Strains, Phase II (KMG-II): from individual species to whole genera.</title>
        <authorList>
            <person name="Goeker M."/>
        </authorList>
    </citation>
    <scope>NUCLEOTIDE SEQUENCE [LARGE SCALE GENOMIC DNA]</scope>
    <source>
        <strain evidence="2 3">ATCC 25309</strain>
    </source>
</reference>
<evidence type="ECO:0000313" key="2">
    <source>
        <dbReference type="EMBL" id="TDU81681.1"/>
    </source>
</evidence>
<evidence type="ECO:0000313" key="3">
    <source>
        <dbReference type="Proteomes" id="UP000295662"/>
    </source>
</evidence>
<feature type="transmembrane region" description="Helical" evidence="1">
    <location>
        <begin position="279"/>
        <end position="296"/>
    </location>
</feature>
<feature type="transmembrane region" description="Helical" evidence="1">
    <location>
        <begin position="231"/>
        <end position="249"/>
    </location>
</feature>
<dbReference type="Proteomes" id="UP000295662">
    <property type="component" value="Unassembled WGS sequence"/>
</dbReference>
<dbReference type="EMBL" id="SOCA01000001">
    <property type="protein sequence ID" value="TDU81681.1"/>
    <property type="molecule type" value="Genomic_DNA"/>
</dbReference>
<feature type="transmembrane region" description="Helical" evidence="1">
    <location>
        <begin position="129"/>
        <end position="148"/>
    </location>
</feature>
<dbReference type="AlphaFoldDB" id="A0A4R7SRD6"/>
<keyword evidence="1" id="KW-1133">Transmembrane helix</keyword>
<feature type="transmembrane region" description="Helical" evidence="1">
    <location>
        <begin position="96"/>
        <end position="117"/>
    </location>
</feature>
<accession>A0A4R7SRD6</accession>
<dbReference type="OrthoDB" id="9853302at2"/>
<proteinExistence type="predicted"/>
<keyword evidence="1" id="KW-0472">Membrane</keyword>
<feature type="transmembrane region" description="Helical" evidence="1">
    <location>
        <begin position="6"/>
        <end position="30"/>
    </location>
</feature>
<sequence>MHPVMFLVSLGLLLGALLLAVTTSLSLEAAARCLGKWVRWPIAIAVQAVALFSLSALAWSAIGYWVGDLGRPISSLMPAQTDLAKVGFATQLAQMLWWWIPPIFLLALPLTALLLAARLVGHRPGHVQVLLAGLPGIVWLAVVEDAFHMPGVLARIIPALHSPQTPSILMLLWPALLLAFVWWTVVFIWPRSPLPYQPSALEKIREGALAIGLSPDEVWKRHLLQPQLRQFLADLCSIAAIGMSLWISLGCPGNVTLSAQMHQALSAALDDPQAPLRATLPYMLCALSLWLLGRIIQPRLR</sequence>
<feature type="transmembrane region" description="Helical" evidence="1">
    <location>
        <begin position="42"/>
        <end position="66"/>
    </location>
</feature>
<dbReference type="RefSeq" id="WP_133793613.1">
    <property type="nucleotide sequence ID" value="NZ_SOCA01000001.1"/>
</dbReference>
<keyword evidence="3" id="KW-1185">Reference proteome</keyword>
<organism evidence="2 3">
    <name type="scientific">Prosthecobacter fusiformis</name>
    <dbReference type="NCBI Taxonomy" id="48464"/>
    <lineage>
        <taxon>Bacteria</taxon>
        <taxon>Pseudomonadati</taxon>
        <taxon>Verrucomicrobiota</taxon>
        <taxon>Verrucomicrobiia</taxon>
        <taxon>Verrucomicrobiales</taxon>
        <taxon>Verrucomicrobiaceae</taxon>
        <taxon>Prosthecobacter</taxon>
    </lineage>
</organism>
<feature type="transmembrane region" description="Helical" evidence="1">
    <location>
        <begin position="168"/>
        <end position="189"/>
    </location>
</feature>